<comment type="caution">
    <text evidence="1">The sequence shown here is derived from an EMBL/GenBank/DDBJ whole genome shotgun (WGS) entry which is preliminary data.</text>
</comment>
<evidence type="ECO:0000313" key="1">
    <source>
        <dbReference type="EMBL" id="GGI04785.1"/>
    </source>
</evidence>
<reference evidence="1" key="2">
    <citation type="submission" date="2020-09" db="EMBL/GenBank/DDBJ databases">
        <authorList>
            <person name="Sun Q."/>
            <person name="Zhou Y."/>
        </authorList>
    </citation>
    <scope>NUCLEOTIDE SEQUENCE</scope>
    <source>
        <strain evidence="1">CGMCC 1.14988</strain>
    </source>
</reference>
<organism evidence="1 2">
    <name type="scientific">Egicoccus halophilus</name>
    <dbReference type="NCBI Taxonomy" id="1670830"/>
    <lineage>
        <taxon>Bacteria</taxon>
        <taxon>Bacillati</taxon>
        <taxon>Actinomycetota</taxon>
        <taxon>Nitriliruptoria</taxon>
        <taxon>Egicoccales</taxon>
        <taxon>Egicoccaceae</taxon>
        <taxon>Egicoccus</taxon>
    </lineage>
</organism>
<evidence type="ECO:0000313" key="2">
    <source>
        <dbReference type="Proteomes" id="UP000650511"/>
    </source>
</evidence>
<sequence length="87" mass="9583">MDETTFPAGGTALADVPPRRSCTRCDGEQHLIGGMTGLGKYRCEQCEMAVGFDLEAEPSEFLLDRGLPSRYTKDVFGSRLTVPEQRL</sequence>
<reference evidence="1" key="1">
    <citation type="journal article" date="2014" name="Int. J. Syst. Evol. Microbiol.">
        <title>Complete genome sequence of Corynebacterium casei LMG S-19264T (=DSM 44701T), isolated from a smear-ripened cheese.</title>
        <authorList>
            <consortium name="US DOE Joint Genome Institute (JGI-PGF)"/>
            <person name="Walter F."/>
            <person name="Albersmeier A."/>
            <person name="Kalinowski J."/>
            <person name="Ruckert C."/>
        </authorList>
    </citation>
    <scope>NUCLEOTIDE SEQUENCE</scope>
    <source>
        <strain evidence="1">CGMCC 1.14988</strain>
    </source>
</reference>
<keyword evidence="2" id="KW-1185">Reference proteome</keyword>
<gene>
    <name evidence="1" type="ORF">GCM10011354_10830</name>
</gene>
<name>A0A8J3ET33_9ACTN</name>
<dbReference type="OrthoDB" id="9850871at2"/>
<dbReference type="Proteomes" id="UP000650511">
    <property type="component" value="Unassembled WGS sequence"/>
</dbReference>
<accession>A0A8J3ET33</accession>
<dbReference type="RefSeq" id="WP_130649782.1">
    <property type="nucleotide sequence ID" value="NZ_BMHA01000003.1"/>
</dbReference>
<dbReference type="AlphaFoldDB" id="A0A8J3ET33"/>
<dbReference type="EMBL" id="BMHA01000003">
    <property type="protein sequence ID" value="GGI04785.1"/>
    <property type="molecule type" value="Genomic_DNA"/>
</dbReference>
<proteinExistence type="predicted"/>
<protein>
    <submittedName>
        <fullName evidence="1">Uncharacterized protein</fullName>
    </submittedName>
</protein>